<keyword evidence="3" id="KW-1185">Reference proteome</keyword>
<protein>
    <recommendedName>
        <fullName evidence="4">Lumazine-binding protein</fullName>
    </recommendedName>
</protein>
<evidence type="ECO:0000313" key="3">
    <source>
        <dbReference type="Proteomes" id="UP000315471"/>
    </source>
</evidence>
<comment type="caution">
    <text evidence="2">The sequence shown here is derived from an EMBL/GenBank/DDBJ whole genome shotgun (WGS) entry which is preliminary data.</text>
</comment>
<keyword evidence="1" id="KW-0732">Signal</keyword>
<dbReference type="EMBL" id="SJPY01000008">
    <property type="protein sequence ID" value="TWU36641.1"/>
    <property type="molecule type" value="Genomic_DNA"/>
</dbReference>
<name>A0A5C6DLX8_9BACT</name>
<organism evidence="2 3">
    <name type="scientific">Novipirellula aureliae</name>
    <dbReference type="NCBI Taxonomy" id="2527966"/>
    <lineage>
        <taxon>Bacteria</taxon>
        <taxon>Pseudomonadati</taxon>
        <taxon>Planctomycetota</taxon>
        <taxon>Planctomycetia</taxon>
        <taxon>Pirellulales</taxon>
        <taxon>Pirellulaceae</taxon>
        <taxon>Novipirellula</taxon>
    </lineage>
</organism>
<evidence type="ECO:0000256" key="1">
    <source>
        <dbReference type="SAM" id="SignalP"/>
    </source>
</evidence>
<gene>
    <name evidence="2" type="ORF">Q31b_49220</name>
</gene>
<feature type="signal peptide" evidence="1">
    <location>
        <begin position="1"/>
        <end position="21"/>
    </location>
</feature>
<evidence type="ECO:0000313" key="2">
    <source>
        <dbReference type="EMBL" id="TWU36641.1"/>
    </source>
</evidence>
<proteinExistence type="predicted"/>
<dbReference type="Proteomes" id="UP000315471">
    <property type="component" value="Unassembled WGS sequence"/>
</dbReference>
<evidence type="ECO:0008006" key="4">
    <source>
        <dbReference type="Google" id="ProtNLM"/>
    </source>
</evidence>
<reference evidence="2 3" key="1">
    <citation type="submission" date="2019-02" db="EMBL/GenBank/DDBJ databases">
        <title>Deep-cultivation of Planctomycetes and their phenomic and genomic characterization uncovers novel biology.</title>
        <authorList>
            <person name="Wiegand S."/>
            <person name="Jogler M."/>
            <person name="Boedeker C."/>
            <person name="Pinto D."/>
            <person name="Vollmers J."/>
            <person name="Rivas-Marin E."/>
            <person name="Kohn T."/>
            <person name="Peeters S.H."/>
            <person name="Heuer A."/>
            <person name="Rast P."/>
            <person name="Oberbeckmann S."/>
            <person name="Bunk B."/>
            <person name="Jeske O."/>
            <person name="Meyerdierks A."/>
            <person name="Storesund J.E."/>
            <person name="Kallscheuer N."/>
            <person name="Luecker S."/>
            <person name="Lage O.M."/>
            <person name="Pohl T."/>
            <person name="Merkel B.J."/>
            <person name="Hornburger P."/>
            <person name="Mueller R.-W."/>
            <person name="Bruemmer F."/>
            <person name="Labrenz M."/>
            <person name="Spormann A.M."/>
            <person name="Op Den Camp H."/>
            <person name="Overmann J."/>
            <person name="Amann R."/>
            <person name="Jetten M.S.M."/>
            <person name="Mascher T."/>
            <person name="Medema M.H."/>
            <person name="Devos D.P."/>
            <person name="Kaster A.-K."/>
            <person name="Ovreas L."/>
            <person name="Rohde M."/>
            <person name="Galperin M.Y."/>
            <person name="Jogler C."/>
        </authorList>
    </citation>
    <scope>NUCLEOTIDE SEQUENCE [LARGE SCALE GENOMIC DNA]</scope>
    <source>
        <strain evidence="2 3">Q31b</strain>
    </source>
</reference>
<feature type="chain" id="PRO_5023017793" description="Lumazine-binding protein" evidence="1">
    <location>
        <begin position="22"/>
        <end position="192"/>
    </location>
</feature>
<sequence precursor="true">MSIIRHCFALVFFSVSSFTFAEETDVTGGEIENVLNAYFDAISNRNADQLRAVLGDHFVGIDAATLKGKRQARIEIVDTADETSLFPPKGNLDMVGLKVSSTEVKTLASNRTVAFASFVASRPLREKEAERLKGALKFLADLPDDSEHFANAAAQRTWLEKTLTANAFAFPMFAMLGRHGDEWKVICMAFPE</sequence>
<dbReference type="AlphaFoldDB" id="A0A5C6DLX8"/>
<dbReference type="RefSeq" id="WP_146602047.1">
    <property type="nucleotide sequence ID" value="NZ_SJPY01000008.1"/>
</dbReference>
<accession>A0A5C6DLX8</accession>